<dbReference type="AlphaFoldDB" id="A0A834HNX0"/>
<dbReference type="EMBL" id="JAACXV010014584">
    <property type="protein sequence ID" value="KAF7265835.1"/>
    <property type="molecule type" value="Genomic_DNA"/>
</dbReference>
<reference evidence="1" key="1">
    <citation type="submission" date="2020-08" db="EMBL/GenBank/DDBJ databases">
        <title>Genome sequencing and assembly of the red palm weevil Rhynchophorus ferrugineus.</title>
        <authorList>
            <person name="Dias G.B."/>
            <person name="Bergman C.M."/>
            <person name="Manee M."/>
        </authorList>
    </citation>
    <scope>NUCLEOTIDE SEQUENCE</scope>
    <source>
        <strain evidence="1">AA-2017</strain>
        <tissue evidence="1">Whole larva</tissue>
    </source>
</reference>
<accession>A0A834HNX0</accession>
<comment type="caution">
    <text evidence="1">The sequence shown here is derived from an EMBL/GenBank/DDBJ whole genome shotgun (WGS) entry which is preliminary data.</text>
</comment>
<gene>
    <name evidence="1" type="ORF">GWI33_020905</name>
</gene>
<name>A0A834HNX0_RHYFE</name>
<dbReference type="Proteomes" id="UP000625711">
    <property type="component" value="Unassembled WGS sequence"/>
</dbReference>
<keyword evidence="2" id="KW-1185">Reference proteome</keyword>
<sequence>MVFVRHNQLLFNRLPSIYLDREPGSYICARNSDLTEGKVKFLRVDLNKSDFYRLVPYLLSISPPTTKLTPNDLPPPPLQPAAIISGLNFSRLLSGESKSNRRNKPSVSFVTGHRAVSDAGARLKRDRETGGATRARGAGVSRKLEGICRTIDLFGREGGGRQGLFLGDPKFTVYISRN</sequence>
<evidence type="ECO:0000313" key="1">
    <source>
        <dbReference type="EMBL" id="KAF7265835.1"/>
    </source>
</evidence>
<evidence type="ECO:0000313" key="2">
    <source>
        <dbReference type="Proteomes" id="UP000625711"/>
    </source>
</evidence>
<proteinExistence type="predicted"/>
<organism evidence="1 2">
    <name type="scientific">Rhynchophorus ferrugineus</name>
    <name type="common">Red palm weevil</name>
    <name type="synonym">Curculio ferrugineus</name>
    <dbReference type="NCBI Taxonomy" id="354439"/>
    <lineage>
        <taxon>Eukaryota</taxon>
        <taxon>Metazoa</taxon>
        <taxon>Ecdysozoa</taxon>
        <taxon>Arthropoda</taxon>
        <taxon>Hexapoda</taxon>
        <taxon>Insecta</taxon>
        <taxon>Pterygota</taxon>
        <taxon>Neoptera</taxon>
        <taxon>Endopterygota</taxon>
        <taxon>Coleoptera</taxon>
        <taxon>Polyphaga</taxon>
        <taxon>Cucujiformia</taxon>
        <taxon>Curculionidae</taxon>
        <taxon>Dryophthorinae</taxon>
        <taxon>Rhynchophorus</taxon>
    </lineage>
</organism>
<protein>
    <submittedName>
        <fullName evidence="1">Uncharacterized protein</fullName>
    </submittedName>
</protein>